<dbReference type="Gene3D" id="3.40.50.2000">
    <property type="entry name" value="Glycogen Phosphorylase B"/>
    <property type="match status" value="1"/>
</dbReference>
<dbReference type="EMBL" id="MT012599">
    <property type="protein sequence ID" value="QPA18381.1"/>
    <property type="molecule type" value="mRNA"/>
</dbReference>
<evidence type="ECO:0000256" key="12">
    <source>
        <dbReference type="RuleBase" id="RU362059"/>
    </source>
</evidence>
<keyword evidence="3 11" id="KW-0328">Glycosyltransferase</keyword>
<keyword evidence="12" id="KW-0732">Signal</keyword>
<dbReference type="SUPFAM" id="SSF53756">
    <property type="entry name" value="UDP-Glycosyltransferase/glycogen phosphorylase"/>
    <property type="match status" value="1"/>
</dbReference>
<dbReference type="InterPro" id="IPR002213">
    <property type="entry name" value="UDP_glucos_trans"/>
</dbReference>
<dbReference type="GO" id="GO:0015020">
    <property type="term" value="F:glucuronosyltransferase activity"/>
    <property type="evidence" value="ECO:0007669"/>
    <property type="project" value="UniProtKB-EC"/>
</dbReference>
<evidence type="ECO:0000313" key="13">
    <source>
        <dbReference type="EMBL" id="QPA18381.1"/>
    </source>
</evidence>
<evidence type="ECO:0000256" key="1">
    <source>
        <dbReference type="ARBA" id="ARBA00004240"/>
    </source>
</evidence>
<feature type="chain" id="PRO_5033114645" description="UDP-glucuronosyltransferase" evidence="12">
    <location>
        <begin position="19"/>
        <end position="532"/>
    </location>
</feature>
<accession>A0A873P518</accession>
<evidence type="ECO:0000256" key="7">
    <source>
        <dbReference type="ARBA" id="ARBA00022989"/>
    </source>
</evidence>
<evidence type="ECO:0000256" key="2">
    <source>
        <dbReference type="ARBA" id="ARBA00009995"/>
    </source>
</evidence>
<dbReference type="EC" id="2.4.1.17" evidence="12"/>
<organism evidence="13">
    <name type="scientific">Trialeurodes vaporariorum</name>
    <name type="common">Greenhouse whitefly</name>
    <name type="synonym">Aleyrodes vaporariorum</name>
    <dbReference type="NCBI Taxonomy" id="88556"/>
    <lineage>
        <taxon>Eukaryota</taxon>
        <taxon>Metazoa</taxon>
        <taxon>Ecdysozoa</taxon>
        <taxon>Arthropoda</taxon>
        <taxon>Hexapoda</taxon>
        <taxon>Insecta</taxon>
        <taxon>Pterygota</taxon>
        <taxon>Neoptera</taxon>
        <taxon>Paraneoptera</taxon>
        <taxon>Hemiptera</taxon>
        <taxon>Sternorrhyncha</taxon>
        <taxon>Aleyrodoidea</taxon>
        <taxon>Aleyrodidae</taxon>
        <taxon>Aleyrodinae</taxon>
        <taxon>Trialeurodes</taxon>
    </lineage>
</organism>
<proteinExistence type="evidence at transcript level"/>
<evidence type="ECO:0000256" key="11">
    <source>
        <dbReference type="RuleBase" id="RU003718"/>
    </source>
</evidence>
<reference evidence="13" key="2">
    <citation type="journal article" name="BMC Genomics">
        <title>Host plant adaptation in the polyphagous whitefly, Trialeurodes vaporariorum, is associated with transcriptional plasticity and altered sensitivity to insecticides.</title>
        <authorList>
            <person name="Pym A."/>
            <person name="Singh K.S."/>
            <person name="Nordgren A."/>
            <person name="Davies T.G.E."/>
            <person name="Zimmer C.T."/>
            <person name="Elias J."/>
            <person name="Slater R."/>
            <person name="Bass C."/>
        </authorList>
    </citation>
    <scope>NUCLEOTIDE SEQUENCE</scope>
</reference>
<keyword evidence="8 12" id="KW-0472">Membrane</keyword>
<evidence type="ECO:0000256" key="9">
    <source>
        <dbReference type="ARBA" id="ARBA00023180"/>
    </source>
</evidence>
<feature type="transmembrane region" description="Helical" evidence="12">
    <location>
        <begin position="487"/>
        <end position="510"/>
    </location>
</feature>
<keyword evidence="5 12" id="KW-0812">Transmembrane</keyword>
<comment type="catalytic activity">
    <reaction evidence="12">
        <text>glucuronate acceptor + UDP-alpha-D-glucuronate = acceptor beta-D-glucuronoside + UDP + H(+)</text>
        <dbReference type="Rhea" id="RHEA:21032"/>
        <dbReference type="ChEBI" id="CHEBI:15378"/>
        <dbReference type="ChEBI" id="CHEBI:58052"/>
        <dbReference type="ChEBI" id="CHEBI:58223"/>
        <dbReference type="ChEBI" id="CHEBI:132367"/>
        <dbReference type="ChEBI" id="CHEBI:132368"/>
        <dbReference type="EC" id="2.4.1.17"/>
    </reaction>
</comment>
<dbReference type="GO" id="GO:0016020">
    <property type="term" value="C:membrane"/>
    <property type="evidence" value="ECO:0007669"/>
    <property type="project" value="UniProtKB-SubCell"/>
</dbReference>
<evidence type="ECO:0000256" key="5">
    <source>
        <dbReference type="ARBA" id="ARBA00022692"/>
    </source>
</evidence>
<dbReference type="PROSITE" id="PS00375">
    <property type="entry name" value="UDPGT"/>
    <property type="match status" value="1"/>
</dbReference>
<reference evidence="13" key="1">
    <citation type="submission" date="2020-01" db="EMBL/GenBank/DDBJ databases">
        <authorList>
            <person name="Pym A.M."/>
            <person name="Bass C."/>
            <person name="Singh K.S."/>
        </authorList>
    </citation>
    <scope>NUCLEOTIDE SEQUENCE</scope>
</reference>
<dbReference type="PANTHER" id="PTHR48043:SF159">
    <property type="entry name" value="EG:EG0003.4 PROTEIN-RELATED"/>
    <property type="match status" value="1"/>
</dbReference>
<gene>
    <name evidence="13" type="primary">UGT352P5</name>
</gene>
<evidence type="ECO:0000256" key="8">
    <source>
        <dbReference type="ARBA" id="ARBA00023136"/>
    </source>
</evidence>
<dbReference type="Pfam" id="PF00201">
    <property type="entry name" value="UDPGT"/>
    <property type="match status" value="1"/>
</dbReference>
<evidence type="ECO:0000256" key="3">
    <source>
        <dbReference type="ARBA" id="ARBA00022676"/>
    </source>
</evidence>
<protein>
    <recommendedName>
        <fullName evidence="12">UDP-glucuronosyltransferase</fullName>
        <ecNumber evidence="12">2.4.1.17</ecNumber>
    </recommendedName>
</protein>
<name>A0A873P518_TRIVP</name>
<keyword evidence="9" id="KW-0325">Glycoprotein</keyword>
<keyword evidence="7 12" id="KW-1133">Transmembrane helix</keyword>
<evidence type="ECO:0000256" key="10">
    <source>
        <dbReference type="ARBA" id="ARBA00046288"/>
    </source>
</evidence>
<comment type="similarity">
    <text evidence="2 11">Belongs to the UDP-glycosyltransferase family.</text>
</comment>
<dbReference type="InterPro" id="IPR035595">
    <property type="entry name" value="UDP_glycos_trans_CS"/>
</dbReference>
<evidence type="ECO:0000256" key="6">
    <source>
        <dbReference type="ARBA" id="ARBA00022824"/>
    </source>
</evidence>
<dbReference type="AlphaFoldDB" id="A0A873P518"/>
<keyword evidence="4 11" id="KW-0808">Transferase</keyword>
<dbReference type="FunFam" id="3.40.50.2000:FF:000050">
    <property type="entry name" value="UDP-glucuronosyltransferase"/>
    <property type="match status" value="1"/>
</dbReference>
<dbReference type="GO" id="GO:0005783">
    <property type="term" value="C:endoplasmic reticulum"/>
    <property type="evidence" value="ECO:0007669"/>
    <property type="project" value="UniProtKB-SubCell"/>
</dbReference>
<comment type="subcellular location">
    <subcellularLocation>
        <location evidence="10">Endomembrane system</location>
        <topology evidence="10">Single-pass type I membrane protein</topology>
    </subcellularLocation>
    <subcellularLocation>
        <location evidence="1">Endoplasmic reticulum</location>
    </subcellularLocation>
    <subcellularLocation>
        <location evidence="12">Membrane</location>
        <topology evidence="12">Single-pass membrane protein</topology>
    </subcellularLocation>
</comment>
<dbReference type="InterPro" id="IPR050271">
    <property type="entry name" value="UDP-glycosyltransferase"/>
</dbReference>
<dbReference type="CDD" id="cd03784">
    <property type="entry name" value="GT1_Gtf-like"/>
    <property type="match status" value="1"/>
</dbReference>
<keyword evidence="6" id="KW-0256">Endoplasmic reticulum</keyword>
<sequence length="532" mass="60180">MMILGSLLITLLLASGHAYNILIIHPTPSYSHQQPVMVLTESLIKRGHQLYVVSTNAVPGLEKNYTYVDVSFMYKYLATKSEDKGEENVNLQVQHTKWNVPSALFTLYSKMAAMEFNSTQFSKFYEQVRRDKIKFDVALMETFFISSSCAMIRHLGGYDVPTIVISTIPHAVCGGEDNSGSIDHPSYLPFWLSSYTDRMNIWQKIDNWLSKFFIDGTLKNMLESAARNYFREAYSPEYETLVDGCWSNMSLSIITSNFLYNYPRLLAPNVVETGPMHIKKELEKLPQSIEDWLDGAELGVVLFSLGSNMQSASLPESVRSNFLKYFAQLPAGYRVVWKWEAGGKVPGQSDNILAIKWSPQQSILAHPKLKVFITQGGLQSFQEAVHYGVPTVGIPWFGDQEMNVAKMIDAGIGTRILPKELQSYEKIKSAIDAVLYDDGYMKNMKRLSAISQDFTSQAVDKAVFWVEHVARFGGASHLRPSTAVATYFEFFCYDIISVILILSLILLYLVKLAYKFLLDSVFLSPKIKRKIS</sequence>
<feature type="signal peptide" evidence="12">
    <location>
        <begin position="1"/>
        <end position="18"/>
    </location>
</feature>
<dbReference type="PANTHER" id="PTHR48043">
    <property type="entry name" value="EG:EG0003.4 PROTEIN-RELATED"/>
    <property type="match status" value="1"/>
</dbReference>
<evidence type="ECO:0000256" key="4">
    <source>
        <dbReference type="ARBA" id="ARBA00022679"/>
    </source>
</evidence>